<dbReference type="SUPFAM" id="SSF75011">
    <property type="entry name" value="3-carboxy-cis,cis-mucoante lactonizing enzyme"/>
    <property type="match status" value="1"/>
</dbReference>
<protein>
    <submittedName>
        <fullName evidence="1">LVIVD repeat-containing protein</fullName>
    </submittedName>
</protein>
<evidence type="ECO:0000313" key="1">
    <source>
        <dbReference type="EMBL" id="MFC5381685.1"/>
    </source>
</evidence>
<sequence>MTAFASPASADVLSPGEIEKSKNMHLLTNIPKNGAFEAESSFSSDLAFKGDYAFAGNYNGFTVYDIKNPRKAKQALQVFCPGSQNDITVYGDLMFLSVDSLRSDDSCNSTQLSTSAASATGTGYWEGIRVWDISDPLNPVYVKSVETDCGSHTHTLVPDEAGESVYVYVSSYNPTAALADCQPPHDKISIVEVPLDDPTAAAVISEPVLFPDGGLIPRTAGCHDITAYPELGLAAGACMGEGVVMDIEDPENPVVLDRVADTENFAFWHSATFNNDGSTVMFTDELGGGGGATCNPVVGPEKGANAYYSLSDAGELTFQSYFKIPREQASTENCVAHNGSLIPVKGKDVMVQAWYQGGISVVDFTDAANPVELGYFDRGPLSDERLILGGSWSAYYYDGYIYSNDIQKGLDVLEIRDPRVANGKAGKYAEDFNPQTQPSY</sequence>
<dbReference type="InterPro" id="IPR013211">
    <property type="entry name" value="LVIVD"/>
</dbReference>
<name>A0ABW0GNW6_9MICO</name>
<evidence type="ECO:0000313" key="2">
    <source>
        <dbReference type="Proteomes" id="UP001596122"/>
    </source>
</evidence>
<comment type="caution">
    <text evidence="1">The sequence shown here is derived from an EMBL/GenBank/DDBJ whole genome shotgun (WGS) entry which is preliminary data.</text>
</comment>
<dbReference type="EMBL" id="JBHSLD010000011">
    <property type="protein sequence ID" value="MFC5381685.1"/>
    <property type="molecule type" value="Genomic_DNA"/>
</dbReference>
<dbReference type="Pfam" id="PF08309">
    <property type="entry name" value="LVIVD"/>
    <property type="match status" value="1"/>
</dbReference>
<reference evidence="2" key="1">
    <citation type="journal article" date="2019" name="Int. J. Syst. Evol. Microbiol.">
        <title>The Global Catalogue of Microorganisms (GCM) 10K type strain sequencing project: providing services to taxonomists for standard genome sequencing and annotation.</title>
        <authorList>
            <consortium name="The Broad Institute Genomics Platform"/>
            <consortium name="The Broad Institute Genome Sequencing Center for Infectious Disease"/>
            <person name="Wu L."/>
            <person name="Ma J."/>
        </authorList>
    </citation>
    <scope>NUCLEOTIDE SEQUENCE [LARGE SCALE GENOMIC DNA]</scope>
    <source>
        <strain evidence="2">CCUG 43114</strain>
    </source>
</reference>
<proteinExistence type="predicted"/>
<gene>
    <name evidence="1" type="ORF">ACFPJ6_12895</name>
</gene>
<dbReference type="RefSeq" id="WP_340271591.1">
    <property type="nucleotide sequence ID" value="NZ_JBBEOG010000012.1"/>
</dbReference>
<organism evidence="1 2">
    <name type="scientific">Aquipuribacter nitratireducens</name>
    <dbReference type="NCBI Taxonomy" id="650104"/>
    <lineage>
        <taxon>Bacteria</taxon>
        <taxon>Bacillati</taxon>
        <taxon>Actinomycetota</taxon>
        <taxon>Actinomycetes</taxon>
        <taxon>Micrococcales</taxon>
        <taxon>Intrasporangiaceae</taxon>
        <taxon>Aquipuribacter</taxon>
    </lineage>
</organism>
<dbReference type="Proteomes" id="UP001596122">
    <property type="component" value="Unassembled WGS sequence"/>
</dbReference>
<accession>A0ABW0GNW6</accession>
<keyword evidence="2" id="KW-1185">Reference proteome</keyword>